<name>A0A239CQ44_9FIRM</name>
<protein>
    <recommendedName>
        <fullName evidence="3">N-acetylmuramoyl-L-alanine amidase</fullName>
        <ecNumber evidence="3">3.5.1.28</ecNumber>
    </recommendedName>
</protein>
<evidence type="ECO:0000313" key="9">
    <source>
        <dbReference type="EMBL" id="SNS22039.1"/>
    </source>
</evidence>
<dbReference type="SMART" id="SM00644">
    <property type="entry name" value="Ami_2"/>
    <property type="match status" value="1"/>
</dbReference>
<keyword evidence="6" id="KW-0178">Competence</keyword>
<dbReference type="InterPro" id="IPR036505">
    <property type="entry name" value="Amidase/PGRP_sf"/>
</dbReference>
<dbReference type="InterPro" id="IPR051206">
    <property type="entry name" value="NAMLAA_amidase_2"/>
</dbReference>
<keyword evidence="10" id="KW-1185">Reference proteome</keyword>
<evidence type="ECO:0000256" key="2">
    <source>
        <dbReference type="ARBA" id="ARBA00007553"/>
    </source>
</evidence>
<comment type="catalytic activity">
    <reaction evidence="1">
        <text>Hydrolyzes the link between N-acetylmuramoyl residues and L-amino acid residues in certain cell-wall glycopeptides.</text>
        <dbReference type="EC" id="3.5.1.28"/>
    </reaction>
</comment>
<dbReference type="AlphaFoldDB" id="A0A239CQ44"/>
<keyword evidence="5" id="KW-0749">Sporulation</keyword>
<evidence type="ECO:0000256" key="6">
    <source>
        <dbReference type="ARBA" id="ARBA00023287"/>
    </source>
</evidence>
<dbReference type="EC" id="3.5.1.28" evidence="3"/>
<dbReference type="SUPFAM" id="SSF55846">
    <property type="entry name" value="N-acetylmuramoyl-L-alanine amidase-like"/>
    <property type="match status" value="1"/>
</dbReference>
<dbReference type="PANTHER" id="PTHR30417">
    <property type="entry name" value="N-ACETYLMURAMOYL-L-ALANINE AMIDASE AMID"/>
    <property type="match status" value="1"/>
</dbReference>
<feature type="domain" description="N-acetylmuramoyl-L-alanine amidase" evidence="8">
    <location>
        <begin position="10"/>
        <end position="152"/>
    </location>
</feature>
<dbReference type="GO" id="GO:0009254">
    <property type="term" value="P:peptidoglycan turnover"/>
    <property type="evidence" value="ECO:0007669"/>
    <property type="project" value="TreeGrafter"/>
</dbReference>
<dbReference type="GO" id="GO:0071555">
    <property type="term" value="P:cell wall organization"/>
    <property type="evidence" value="ECO:0007669"/>
    <property type="project" value="UniProtKB-KW"/>
</dbReference>
<dbReference type="InterPro" id="IPR002502">
    <property type="entry name" value="Amidase_domain"/>
</dbReference>
<dbReference type="GO" id="GO:0008745">
    <property type="term" value="F:N-acetylmuramoyl-L-alanine amidase activity"/>
    <property type="evidence" value="ECO:0007669"/>
    <property type="project" value="UniProtKB-EC"/>
</dbReference>
<dbReference type="CDD" id="cd06583">
    <property type="entry name" value="PGRP"/>
    <property type="match status" value="1"/>
</dbReference>
<evidence type="ECO:0000256" key="5">
    <source>
        <dbReference type="ARBA" id="ARBA00022969"/>
    </source>
</evidence>
<proteinExistence type="inferred from homology"/>
<evidence type="ECO:0000256" key="4">
    <source>
        <dbReference type="ARBA" id="ARBA00022801"/>
    </source>
</evidence>
<evidence type="ECO:0000313" key="10">
    <source>
        <dbReference type="Proteomes" id="UP000198304"/>
    </source>
</evidence>
<comment type="similarity">
    <text evidence="2">Belongs to the N-acetylmuramoyl-L-alanine amidase 2 family.</text>
</comment>
<dbReference type="GO" id="GO:0030420">
    <property type="term" value="P:establishment of competence for transformation"/>
    <property type="evidence" value="ECO:0007669"/>
    <property type="project" value="UniProtKB-KW"/>
</dbReference>
<dbReference type="GO" id="GO:0009253">
    <property type="term" value="P:peptidoglycan catabolic process"/>
    <property type="evidence" value="ECO:0007669"/>
    <property type="project" value="InterPro"/>
</dbReference>
<dbReference type="EMBL" id="FZOJ01000006">
    <property type="protein sequence ID" value="SNS22039.1"/>
    <property type="molecule type" value="Genomic_DNA"/>
</dbReference>
<dbReference type="Pfam" id="PF01510">
    <property type="entry name" value="Amidase_2"/>
    <property type="match status" value="1"/>
</dbReference>
<organism evidence="9 10">
    <name type="scientific">Anaerovirgula multivorans</name>
    <dbReference type="NCBI Taxonomy" id="312168"/>
    <lineage>
        <taxon>Bacteria</taxon>
        <taxon>Bacillati</taxon>
        <taxon>Bacillota</taxon>
        <taxon>Clostridia</taxon>
        <taxon>Peptostreptococcales</taxon>
        <taxon>Natronincolaceae</taxon>
        <taxon>Anaerovirgula</taxon>
    </lineage>
</organism>
<gene>
    <name evidence="9" type="ORF">SAMN05446037_100683</name>
</gene>
<dbReference type="GO" id="GO:0030435">
    <property type="term" value="P:sporulation resulting in formation of a cellular spore"/>
    <property type="evidence" value="ECO:0007669"/>
    <property type="project" value="UniProtKB-KW"/>
</dbReference>
<keyword evidence="4" id="KW-0378">Hydrolase</keyword>
<sequence length="212" mass="23995">MIYTVDHIPISKGKRPGTTLVPTSITVHNTANTSSTAKNERGWLTNTENIRNASFHIVVDENEAIECIPLTEVAYHAGKAVGNRTSLGIELCESGNQEVVWDNAVKLIAKMLYERGWAVDKVCTHKSWSSKNCPRLILPRWDQFTADIQKELLKLSVVKEPEKVLDEVSNWAKLAQSWVKENGVSDGTKPKDSVTREQVWQMLYDYDRKVKK</sequence>
<evidence type="ECO:0000256" key="3">
    <source>
        <dbReference type="ARBA" id="ARBA00011901"/>
    </source>
</evidence>
<keyword evidence="7" id="KW-0961">Cell wall biogenesis/degradation</keyword>
<evidence type="ECO:0000256" key="1">
    <source>
        <dbReference type="ARBA" id="ARBA00001561"/>
    </source>
</evidence>
<evidence type="ECO:0000259" key="8">
    <source>
        <dbReference type="SMART" id="SM00644"/>
    </source>
</evidence>
<reference evidence="9 10" key="1">
    <citation type="submission" date="2017-06" db="EMBL/GenBank/DDBJ databases">
        <authorList>
            <person name="Kim H.J."/>
            <person name="Triplett B.A."/>
        </authorList>
    </citation>
    <scope>NUCLEOTIDE SEQUENCE [LARGE SCALE GENOMIC DNA]</scope>
    <source>
        <strain evidence="9 10">SCA</strain>
    </source>
</reference>
<dbReference type="PANTHER" id="PTHR30417:SF11">
    <property type="entry name" value="N-ACETYLMURAMOYL-L-ALANINE AMIDASE XLYA"/>
    <property type="match status" value="1"/>
</dbReference>
<dbReference type="Proteomes" id="UP000198304">
    <property type="component" value="Unassembled WGS sequence"/>
</dbReference>
<accession>A0A239CQ44</accession>
<dbReference type="Gene3D" id="3.40.80.10">
    <property type="entry name" value="Peptidoglycan recognition protein-like"/>
    <property type="match status" value="1"/>
</dbReference>
<evidence type="ECO:0000256" key="7">
    <source>
        <dbReference type="ARBA" id="ARBA00023316"/>
    </source>
</evidence>